<sequence length="212" mass="24064">MSVPQLRAIIKEAIELEDTAGYMRKMVMARLNLLHHCVRLPSEDPVTKIVNFVKSYIAALPDCIAEIRAVSSQAGVYNFVEPFLTVAEAFIVSPPSFTQGRHSLDTLISGAYVTHRLIEEVNDIFMSRTRFPLIPLDMTMSNLLVHELIGEPHSNDLDQTAEELVRQITEKTEVFQSEAFQQFVASSREDTPKHWDSLTMELDLDLFEKVRA</sequence>
<accession>A0A0C5VHI0</accession>
<dbReference type="PATRIC" id="fig|1445510.3.peg.710"/>
<organism evidence="1 2">
    <name type="scientific">Gynuella sunshinyii YC6258</name>
    <dbReference type="NCBI Taxonomy" id="1445510"/>
    <lineage>
        <taxon>Bacteria</taxon>
        <taxon>Pseudomonadati</taxon>
        <taxon>Pseudomonadota</taxon>
        <taxon>Gammaproteobacteria</taxon>
        <taxon>Oceanospirillales</taxon>
        <taxon>Saccharospirillaceae</taxon>
        <taxon>Gynuella</taxon>
    </lineage>
</organism>
<dbReference type="Proteomes" id="UP000032266">
    <property type="component" value="Chromosome"/>
</dbReference>
<dbReference type="EMBL" id="CP007142">
    <property type="protein sequence ID" value="AJQ92773.1"/>
    <property type="molecule type" value="Genomic_DNA"/>
</dbReference>
<proteinExistence type="predicted"/>
<dbReference type="HOGENOM" id="CLU_1282319_0_0_6"/>
<dbReference type="OrthoDB" id="5731249at2"/>
<evidence type="ECO:0000313" key="2">
    <source>
        <dbReference type="Proteomes" id="UP000032266"/>
    </source>
</evidence>
<keyword evidence="2" id="KW-1185">Reference proteome</keyword>
<protein>
    <submittedName>
        <fullName evidence="1">Uncharacterized protein</fullName>
    </submittedName>
</protein>
<reference evidence="1 2" key="1">
    <citation type="submission" date="2014-01" db="EMBL/GenBank/DDBJ databases">
        <title>Full genme sequencing of cellulolytic bacterium Gynuella sunshinyii YC6258T gen. nov., sp. nov.</title>
        <authorList>
            <person name="Khan H."/>
            <person name="Chung E.J."/>
            <person name="Chung Y.R."/>
        </authorList>
    </citation>
    <scope>NUCLEOTIDE SEQUENCE [LARGE SCALE GENOMIC DNA]</scope>
    <source>
        <strain evidence="1 2">YC6258</strain>
    </source>
</reference>
<gene>
    <name evidence="1" type="ORF">YC6258_00723</name>
</gene>
<name>A0A0C5VHI0_9GAMM</name>
<evidence type="ECO:0000313" key="1">
    <source>
        <dbReference type="EMBL" id="AJQ92773.1"/>
    </source>
</evidence>
<dbReference type="STRING" id="1445510.YC6258_00723"/>
<dbReference type="KEGG" id="gsn:YC6258_00723"/>
<dbReference type="RefSeq" id="WP_052830024.1">
    <property type="nucleotide sequence ID" value="NZ_CP007142.1"/>
</dbReference>
<dbReference type="AlphaFoldDB" id="A0A0C5VHI0"/>